<dbReference type="InterPro" id="IPR007110">
    <property type="entry name" value="Ig-like_dom"/>
</dbReference>
<evidence type="ECO:0000256" key="2">
    <source>
        <dbReference type="SAM" id="Phobius"/>
    </source>
</evidence>
<evidence type="ECO:0000313" key="5">
    <source>
        <dbReference type="Proteomes" id="UP001163046"/>
    </source>
</evidence>
<keyword evidence="2" id="KW-0812">Transmembrane</keyword>
<feature type="region of interest" description="Disordered" evidence="1">
    <location>
        <begin position="149"/>
        <end position="170"/>
    </location>
</feature>
<reference evidence="4" key="1">
    <citation type="submission" date="2023-01" db="EMBL/GenBank/DDBJ databases">
        <title>Genome assembly of the deep-sea coral Lophelia pertusa.</title>
        <authorList>
            <person name="Herrera S."/>
            <person name="Cordes E."/>
        </authorList>
    </citation>
    <scope>NUCLEOTIDE SEQUENCE</scope>
    <source>
        <strain evidence="4">USNM1676648</strain>
        <tissue evidence="4">Polyp</tissue>
    </source>
</reference>
<keyword evidence="2" id="KW-0472">Membrane</keyword>
<dbReference type="Proteomes" id="UP001163046">
    <property type="component" value="Unassembled WGS sequence"/>
</dbReference>
<organism evidence="4 5">
    <name type="scientific">Desmophyllum pertusum</name>
    <dbReference type="NCBI Taxonomy" id="174260"/>
    <lineage>
        <taxon>Eukaryota</taxon>
        <taxon>Metazoa</taxon>
        <taxon>Cnidaria</taxon>
        <taxon>Anthozoa</taxon>
        <taxon>Hexacorallia</taxon>
        <taxon>Scleractinia</taxon>
        <taxon>Caryophylliina</taxon>
        <taxon>Caryophylliidae</taxon>
        <taxon>Desmophyllum</taxon>
    </lineage>
</organism>
<feature type="compositionally biased region" description="Polar residues" evidence="1">
    <location>
        <begin position="149"/>
        <end position="158"/>
    </location>
</feature>
<protein>
    <submittedName>
        <fullName evidence="4">Immunoglobulin</fullName>
        <ecNumber evidence="4">2.7.11.1</ecNumber>
    </submittedName>
</protein>
<keyword evidence="5" id="KW-1185">Reference proteome</keyword>
<keyword evidence="2" id="KW-1133">Transmembrane helix</keyword>
<name>A0A9W9ZXE4_9CNID</name>
<keyword evidence="4" id="KW-0808">Transferase</keyword>
<dbReference type="AlphaFoldDB" id="A0A9W9ZXE4"/>
<sequence length="238" mass="26774">MTNQILSCTVPTKSTTSPFVMLYCPPSPFVCKQETNCTLICLVSGTAAVGYNWTKDGKPIDYDDIIISNNVLVVNPHVKEDYGVFMCKAFNMAGSAASCRIALEDEDGGRGIPFLPITIALSCVLLIAIAVTCYLIKWRRQHVMLNPKTTHSPTTVPHTKQETRNDPQAPGKATHLELLAKTTQEQEPLEHEYQPLRHRSNDSPEYYNVPKYYNVEYNFGKREQTGDAYEEVELVRKI</sequence>
<comment type="caution">
    <text evidence="4">The sequence shown here is derived from an EMBL/GenBank/DDBJ whole genome shotgun (WGS) entry which is preliminary data.</text>
</comment>
<dbReference type="SMART" id="SM00408">
    <property type="entry name" value="IGc2"/>
    <property type="match status" value="1"/>
</dbReference>
<dbReference type="InterPro" id="IPR036179">
    <property type="entry name" value="Ig-like_dom_sf"/>
</dbReference>
<evidence type="ECO:0000256" key="1">
    <source>
        <dbReference type="SAM" id="MobiDB-lite"/>
    </source>
</evidence>
<dbReference type="InterPro" id="IPR003598">
    <property type="entry name" value="Ig_sub2"/>
</dbReference>
<gene>
    <name evidence="4" type="primary">unc-22_2</name>
    <name evidence="4" type="ORF">OS493_031465</name>
</gene>
<accession>A0A9W9ZXE4</accession>
<proteinExistence type="predicted"/>
<evidence type="ECO:0000313" key="4">
    <source>
        <dbReference type="EMBL" id="KAJ7389492.1"/>
    </source>
</evidence>
<evidence type="ECO:0000259" key="3">
    <source>
        <dbReference type="PROSITE" id="PS50835"/>
    </source>
</evidence>
<feature type="domain" description="Ig-like" evidence="3">
    <location>
        <begin position="18"/>
        <end position="102"/>
    </location>
</feature>
<feature type="transmembrane region" description="Helical" evidence="2">
    <location>
        <begin position="114"/>
        <end position="136"/>
    </location>
</feature>
<dbReference type="Gene3D" id="2.60.40.10">
    <property type="entry name" value="Immunoglobulins"/>
    <property type="match status" value="1"/>
</dbReference>
<dbReference type="Pfam" id="PF13927">
    <property type="entry name" value="Ig_3"/>
    <property type="match status" value="1"/>
</dbReference>
<dbReference type="InterPro" id="IPR013783">
    <property type="entry name" value="Ig-like_fold"/>
</dbReference>
<dbReference type="EMBL" id="MU825432">
    <property type="protein sequence ID" value="KAJ7389492.1"/>
    <property type="molecule type" value="Genomic_DNA"/>
</dbReference>
<dbReference type="PROSITE" id="PS50835">
    <property type="entry name" value="IG_LIKE"/>
    <property type="match status" value="1"/>
</dbReference>
<dbReference type="SUPFAM" id="SSF48726">
    <property type="entry name" value="Immunoglobulin"/>
    <property type="match status" value="1"/>
</dbReference>
<dbReference type="EC" id="2.7.11.1" evidence="4"/>
<dbReference type="CDD" id="cd00096">
    <property type="entry name" value="Ig"/>
    <property type="match status" value="1"/>
</dbReference>
<dbReference type="GO" id="GO:0004674">
    <property type="term" value="F:protein serine/threonine kinase activity"/>
    <property type="evidence" value="ECO:0007669"/>
    <property type="project" value="UniProtKB-EC"/>
</dbReference>